<keyword evidence="1" id="KW-0233">DNA recombination</keyword>
<gene>
    <name evidence="3" type="ORF">AB0T83_18570</name>
</gene>
<sequence length="231" mass="26277">MEYFNNTAKNSRVAHTQRDIPYPSMAQAFHAFQAMPEDTDFARRDKALFAFFMLTCARDGAVASLKLKHINLVEGHVFQDARDVKTKNAKTINTWFFPVDPTYLDCFTDWVRYLEQEKLFGPEDALFPKARTGLSKAGGFTVLGLSREGYSSGEKLNQIIRAAFATVQLPEYTPHSFRKTLALYGDKVCPDMEHFKAWSMNMGHEKIATTTSAYMPVTLQRQRDLIRGLGK</sequence>
<dbReference type="Proteomes" id="UP001553161">
    <property type="component" value="Unassembled WGS sequence"/>
</dbReference>
<accession>A0ABV3LB52</accession>
<evidence type="ECO:0000313" key="4">
    <source>
        <dbReference type="Proteomes" id="UP001553161"/>
    </source>
</evidence>
<evidence type="ECO:0000259" key="2">
    <source>
        <dbReference type="PROSITE" id="PS51898"/>
    </source>
</evidence>
<feature type="domain" description="Tyr recombinase" evidence="2">
    <location>
        <begin position="18"/>
        <end position="227"/>
    </location>
</feature>
<dbReference type="EMBL" id="JBFBVU010000040">
    <property type="protein sequence ID" value="MEV8468768.1"/>
    <property type="molecule type" value="Genomic_DNA"/>
</dbReference>
<protein>
    <submittedName>
        <fullName evidence="3">Site-specific integrase</fullName>
    </submittedName>
</protein>
<dbReference type="InterPro" id="IPR013762">
    <property type="entry name" value="Integrase-like_cat_sf"/>
</dbReference>
<dbReference type="PROSITE" id="PS51898">
    <property type="entry name" value="TYR_RECOMBINASE"/>
    <property type="match status" value="1"/>
</dbReference>
<proteinExistence type="predicted"/>
<dbReference type="InterPro" id="IPR002104">
    <property type="entry name" value="Integrase_catalytic"/>
</dbReference>
<evidence type="ECO:0000256" key="1">
    <source>
        <dbReference type="ARBA" id="ARBA00023172"/>
    </source>
</evidence>
<keyword evidence="4" id="KW-1185">Reference proteome</keyword>
<organism evidence="3 4">
    <name type="scientific">Meridianimarinicoccus marinus</name>
    <dbReference type="NCBI Taxonomy" id="3231483"/>
    <lineage>
        <taxon>Bacteria</taxon>
        <taxon>Pseudomonadati</taxon>
        <taxon>Pseudomonadota</taxon>
        <taxon>Alphaproteobacteria</taxon>
        <taxon>Rhodobacterales</taxon>
        <taxon>Paracoccaceae</taxon>
        <taxon>Meridianimarinicoccus</taxon>
    </lineage>
</organism>
<dbReference type="InterPro" id="IPR011010">
    <property type="entry name" value="DNA_brk_join_enz"/>
</dbReference>
<dbReference type="SUPFAM" id="SSF56349">
    <property type="entry name" value="DNA breaking-rejoining enzymes"/>
    <property type="match status" value="1"/>
</dbReference>
<comment type="caution">
    <text evidence="3">The sequence shown here is derived from an EMBL/GenBank/DDBJ whole genome shotgun (WGS) entry which is preliminary data.</text>
</comment>
<dbReference type="Gene3D" id="1.10.443.10">
    <property type="entry name" value="Intergrase catalytic core"/>
    <property type="match status" value="1"/>
</dbReference>
<reference evidence="3 4" key="1">
    <citation type="submission" date="2024-07" db="EMBL/GenBank/DDBJ databases">
        <authorList>
            <person name="Kang M."/>
        </authorList>
    </citation>
    <scope>NUCLEOTIDE SEQUENCE [LARGE SCALE GENOMIC DNA]</scope>
    <source>
        <strain evidence="3 4">DFM31</strain>
    </source>
</reference>
<dbReference type="CDD" id="cd00397">
    <property type="entry name" value="DNA_BRE_C"/>
    <property type="match status" value="1"/>
</dbReference>
<evidence type="ECO:0000313" key="3">
    <source>
        <dbReference type="EMBL" id="MEV8468768.1"/>
    </source>
</evidence>
<name>A0ABV3LB52_9RHOB</name>